<feature type="compositionally biased region" description="Low complexity" evidence="1">
    <location>
        <begin position="21"/>
        <end position="31"/>
    </location>
</feature>
<feature type="region of interest" description="Disordered" evidence="1">
    <location>
        <begin position="1"/>
        <end position="33"/>
    </location>
</feature>
<dbReference type="PANTHER" id="PTHR39405">
    <property type="entry name" value="DSC E3 UBIQUITIN LIGASE COMPLEX SUBUNIT 4"/>
    <property type="match status" value="1"/>
</dbReference>
<dbReference type="Pfam" id="PF08508">
    <property type="entry name" value="DUF1746"/>
    <property type="match status" value="1"/>
</dbReference>
<proteinExistence type="predicted"/>
<gene>
    <name evidence="4" type="ORF">PVAG01_05305</name>
</gene>
<feature type="compositionally biased region" description="Polar residues" evidence="1">
    <location>
        <begin position="1"/>
        <end position="13"/>
    </location>
</feature>
<keyword evidence="5" id="KW-1185">Reference proteome</keyword>
<protein>
    <submittedName>
        <fullName evidence="4">DUF1746-domain-containing protein</fullName>
    </submittedName>
</protein>
<organism evidence="4 5">
    <name type="scientific">Phlyctema vagabunda</name>
    <dbReference type="NCBI Taxonomy" id="108571"/>
    <lineage>
        <taxon>Eukaryota</taxon>
        <taxon>Fungi</taxon>
        <taxon>Dikarya</taxon>
        <taxon>Ascomycota</taxon>
        <taxon>Pezizomycotina</taxon>
        <taxon>Leotiomycetes</taxon>
        <taxon>Helotiales</taxon>
        <taxon>Dermateaceae</taxon>
        <taxon>Phlyctema</taxon>
    </lineage>
</organism>
<feature type="transmembrane region" description="Helical" evidence="2">
    <location>
        <begin position="108"/>
        <end position="126"/>
    </location>
</feature>
<keyword evidence="2" id="KW-0472">Membrane</keyword>
<evidence type="ECO:0000259" key="3">
    <source>
        <dbReference type="Pfam" id="PF08508"/>
    </source>
</evidence>
<comment type="caution">
    <text evidence="4">The sequence shown here is derived from an EMBL/GenBank/DDBJ whole genome shotgun (WGS) entry which is preliminary data.</text>
</comment>
<feature type="transmembrane region" description="Helical" evidence="2">
    <location>
        <begin position="157"/>
        <end position="176"/>
    </location>
</feature>
<feature type="region of interest" description="Disordered" evidence="1">
    <location>
        <begin position="226"/>
        <end position="247"/>
    </location>
</feature>
<evidence type="ECO:0000313" key="4">
    <source>
        <dbReference type="EMBL" id="KAL3423559.1"/>
    </source>
</evidence>
<dbReference type="EMBL" id="JBFCZG010000004">
    <property type="protein sequence ID" value="KAL3423559.1"/>
    <property type="molecule type" value="Genomic_DNA"/>
</dbReference>
<evidence type="ECO:0000313" key="5">
    <source>
        <dbReference type="Proteomes" id="UP001629113"/>
    </source>
</evidence>
<evidence type="ECO:0000256" key="1">
    <source>
        <dbReference type="SAM" id="MobiDB-lite"/>
    </source>
</evidence>
<dbReference type="InterPro" id="IPR013715">
    <property type="entry name" value="DUF1746"/>
</dbReference>
<dbReference type="PANTHER" id="PTHR39405:SF1">
    <property type="entry name" value="DSC E3 UBIQUITIN LIGASE COMPLEX SUBUNIT 4"/>
    <property type="match status" value="1"/>
</dbReference>
<keyword evidence="2" id="KW-1133">Transmembrane helix</keyword>
<evidence type="ECO:0000256" key="2">
    <source>
        <dbReference type="SAM" id="Phobius"/>
    </source>
</evidence>
<reference evidence="4 5" key="1">
    <citation type="submission" date="2024-06" db="EMBL/GenBank/DDBJ databases">
        <title>Complete genome of Phlyctema vagabunda strain 19-DSS-EL-015.</title>
        <authorList>
            <person name="Fiorenzani C."/>
        </authorList>
    </citation>
    <scope>NUCLEOTIDE SEQUENCE [LARGE SCALE GENOMIC DNA]</scope>
    <source>
        <strain evidence="4 5">19-DSS-EL-015</strain>
    </source>
</reference>
<accession>A0ABR4PJN3</accession>
<dbReference type="InterPro" id="IPR038967">
    <property type="entry name" value="Dsc4-like"/>
</dbReference>
<dbReference type="Proteomes" id="UP001629113">
    <property type="component" value="Unassembled WGS sequence"/>
</dbReference>
<feature type="transmembrane region" description="Helical" evidence="2">
    <location>
        <begin position="69"/>
        <end position="87"/>
    </location>
</feature>
<keyword evidence="2" id="KW-0812">Transmembrane</keyword>
<sequence length="339" mass="36559">MNNNDPADSTSVPAPTPPVLDTSSSSTGDGDPVAVPITSAAPAAAQARATLQMKKKYEFINGIMENLDMLIYVELCSFFRLLMRVLAQVMFLTPKPSFVPPMPKHRPYIGAIFGPNVICILLHVFTSRAEAGEAMRGYLHGGIIIDLIGQKGPTSTFHLVMLDLLVLAMQCFMLAVHVERERLKDALVPKPGTGGVQAGAEAVPVVVSAQDQDAEERGVLRETVVAGDGTGSGDIEMQPLASTSREGEEELQRQRLLSDPALLQEHNEDDDYPLDVFYSGTAVVGDFHVLHTLRTQWDEYGQATASALQTVGFSAEVAVASADRRIGAVRRNLEASFTP</sequence>
<feature type="domain" description="DUF1746" evidence="3">
    <location>
        <begin position="69"/>
        <end position="173"/>
    </location>
</feature>
<name>A0ABR4PJN3_9HELO</name>